<accession>A0A1G8GWG9</accession>
<dbReference type="Gene3D" id="3.40.50.920">
    <property type="match status" value="1"/>
</dbReference>
<keyword evidence="5" id="KW-1185">Reference proteome</keyword>
<dbReference type="Pfam" id="PF01855">
    <property type="entry name" value="POR_N"/>
    <property type="match status" value="1"/>
</dbReference>
<proteinExistence type="predicted"/>
<dbReference type="FunFam" id="3.40.50.970:FF:000012">
    <property type="entry name" value="Pyruvate:ferredoxin (Flavodoxin) oxidoreductase"/>
    <property type="match status" value="1"/>
</dbReference>
<dbReference type="PANTHER" id="PTHR32154:SF0">
    <property type="entry name" value="PYRUVATE-FLAVODOXIN OXIDOREDUCTASE-RELATED"/>
    <property type="match status" value="1"/>
</dbReference>
<dbReference type="AlphaFoldDB" id="A0A1G8GWG9"/>
<dbReference type="Pfam" id="PF17147">
    <property type="entry name" value="PFOR_II"/>
    <property type="match status" value="1"/>
</dbReference>
<protein>
    <submittedName>
        <fullName evidence="4">2-oxoisovalerate ferredoxin oxidoreductase alpha subunit</fullName>
    </submittedName>
</protein>
<evidence type="ECO:0000259" key="2">
    <source>
        <dbReference type="Pfam" id="PF01855"/>
    </source>
</evidence>
<gene>
    <name evidence="4" type="ORF">SAMN05660652_02653</name>
</gene>
<evidence type="ECO:0000313" key="4">
    <source>
        <dbReference type="EMBL" id="SDH98570.1"/>
    </source>
</evidence>
<dbReference type="PANTHER" id="PTHR32154">
    <property type="entry name" value="PYRUVATE-FLAVODOXIN OXIDOREDUCTASE-RELATED"/>
    <property type="match status" value="1"/>
</dbReference>
<keyword evidence="1" id="KW-0560">Oxidoreductase</keyword>
<dbReference type="Gene3D" id="3.40.50.970">
    <property type="match status" value="1"/>
</dbReference>
<dbReference type="STRING" id="83767.SAMN05660652_02653"/>
<dbReference type="InterPro" id="IPR029061">
    <property type="entry name" value="THDP-binding"/>
</dbReference>
<sequence>MSLKLLSANHGAGLAATLAGRANRTGRGFCSGVYPITPSTECMEYLCLQEIEKGRVVKVESEHSAMAVCIGAAAAGARSFTTTSSNGLAYMAENCIAAAYLRLPVVMAVANRTIGPPWNIWADHGDALMLRDHGLIQFYCADNQELFDTVLAAFRLAEDPAVMMPAMVCMEGFILSHTVAQIDVPDQALVDAFLPTTTVPHRLGEAPHALGQIDLPHQTEMHRHQHLSAMNGAARVYAGIQDEFEHIFGRRLGDAVVPYRADDAETLIVSMGTIGATAERVVDQLRAQGQKVGALRVRLFRPLPSEAIRAWFAGKQRIAVIDRDVSLGFGGVLWGEVNSLADPGTVVQSYLAGLGGGDVRPEHIVNMLADLQPRKNAGHPAMMEAA</sequence>
<dbReference type="InterPro" id="IPR050722">
    <property type="entry name" value="Pyruvate:ferred/Flavod_OxRd"/>
</dbReference>
<reference evidence="4 5" key="1">
    <citation type="submission" date="2016-10" db="EMBL/GenBank/DDBJ databases">
        <authorList>
            <person name="de Groot N.N."/>
        </authorList>
    </citation>
    <scope>NUCLEOTIDE SEQUENCE [LARGE SCALE GENOMIC DNA]</scope>
    <source>
        <strain evidence="4 5">DSM 5885</strain>
    </source>
</reference>
<evidence type="ECO:0000256" key="1">
    <source>
        <dbReference type="ARBA" id="ARBA00023002"/>
    </source>
</evidence>
<name>A0A1G8GWG9_9RHOO</name>
<evidence type="ECO:0000313" key="5">
    <source>
        <dbReference type="Proteomes" id="UP000198607"/>
    </source>
</evidence>
<organism evidence="4 5">
    <name type="scientific">Propionivibrio dicarboxylicus</name>
    <dbReference type="NCBI Taxonomy" id="83767"/>
    <lineage>
        <taxon>Bacteria</taxon>
        <taxon>Pseudomonadati</taxon>
        <taxon>Pseudomonadota</taxon>
        <taxon>Betaproteobacteria</taxon>
        <taxon>Rhodocyclales</taxon>
        <taxon>Rhodocyclaceae</taxon>
        <taxon>Propionivibrio</taxon>
    </lineage>
</organism>
<dbReference type="InterPro" id="IPR009014">
    <property type="entry name" value="Transketo_C/PFOR_II"/>
</dbReference>
<dbReference type="CDD" id="cd07034">
    <property type="entry name" value="TPP_PYR_PFOR_IOR-alpha_like"/>
    <property type="match status" value="1"/>
</dbReference>
<dbReference type="SUPFAM" id="SSF52518">
    <property type="entry name" value="Thiamin diphosphate-binding fold (THDP-binding)"/>
    <property type="match status" value="1"/>
</dbReference>
<dbReference type="GO" id="GO:0016491">
    <property type="term" value="F:oxidoreductase activity"/>
    <property type="evidence" value="ECO:0007669"/>
    <property type="project" value="UniProtKB-KW"/>
</dbReference>
<dbReference type="GO" id="GO:0006979">
    <property type="term" value="P:response to oxidative stress"/>
    <property type="evidence" value="ECO:0007669"/>
    <property type="project" value="TreeGrafter"/>
</dbReference>
<evidence type="ECO:0000259" key="3">
    <source>
        <dbReference type="Pfam" id="PF17147"/>
    </source>
</evidence>
<dbReference type="Proteomes" id="UP000198607">
    <property type="component" value="Unassembled WGS sequence"/>
</dbReference>
<dbReference type="EMBL" id="FNCY01000011">
    <property type="protein sequence ID" value="SDH98570.1"/>
    <property type="molecule type" value="Genomic_DNA"/>
</dbReference>
<dbReference type="InterPro" id="IPR002880">
    <property type="entry name" value="Pyrv_Fd/Flavodoxin_OxRdtase_N"/>
</dbReference>
<feature type="domain" description="Pyruvate:ferredoxin oxidoreductase core" evidence="3">
    <location>
        <begin position="264"/>
        <end position="364"/>
    </location>
</feature>
<dbReference type="InterPro" id="IPR033412">
    <property type="entry name" value="PFOR_II"/>
</dbReference>
<feature type="domain" description="Pyruvate flavodoxin/ferredoxin oxidoreductase pyrimidine binding" evidence="2">
    <location>
        <begin position="32"/>
        <end position="235"/>
    </location>
</feature>
<dbReference type="SUPFAM" id="SSF52922">
    <property type="entry name" value="TK C-terminal domain-like"/>
    <property type="match status" value="1"/>
</dbReference>
<dbReference type="RefSeq" id="WP_176785888.1">
    <property type="nucleotide sequence ID" value="NZ_FNCY01000011.1"/>
</dbReference>